<gene>
    <name evidence="3" type="ORF">BSTOLATCC_MIC3552</name>
</gene>
<sequence length="601" mass="69257">MSEEGHSKKFSLFKKKTQKEAENNTADTPSATVFDETCLNFQLKGGPYQTSLIEACATMKVGPNIGMPLPLKCTWYRATNENQFTPIDGVYGAFYQPNADDIGCKICVHAVPVSEAEEYTGMPAFSEIGPIQIDPQVQSSVQEMLKINSGIFIANLIGGSSKELVPGYVIIKVEDEKMNIAYQNDKKIISVSMDREFPQIQIHHRTNTNFSIVFRDRKLDFSTDKPFERDIIAISIRMFCSKIITQGQSDLLFKNQELSSRLFDLNKDYEVAISALNLLKESNEKTNNMTEKYQTHAKELEIENTELRDKLLKQNQLIEKYESELKFLRQDIIMYKEQNETFELRLDQQKTTENGYALLLKIVKDDLNDIIRRSHPCEKCKIIVASLIEVFGKLDGNTDLCGGSSSNSSVRSFQDEISESTDENQDKEIRELREKIAVYKSRIKQHKQENIDILNKMESEKNFFKKKIESLAAENEKLLSKLAKTPKDVTDYEREIEELKQQNIALSSELKRSQELASNFDQLIKLNRKRLEEEIERNNELRKIFTKTHTMSTFDYQKIINSLTQSLADREEELKQIKHLNRELSNRVSELERAARQPISV</sequence>
<reference evidence="3" key="1">
    <citation type="submission" date="2021-09" db="EMBL/GenBank/DDBJ databases">
        <authorList>
            <consortium name="AG Swart"/>
            <person name="Singh M."/>
            <person name="Singh A."/>
            <person name="Seah K."/>
            <person name="Emmerich C."/>
        </authorList>
    </citation>
    <scope>NUCLEOTIDE SEQUENCE</scope>
    <source>
        <strain evidence="3">ATCC30299</strain>
    </source>
</reference>
<accession>A0AAU9ID28</accession>
<comment type="caution">
    <text evidence="3">The sequence shown here is derived from an EMBL/GenBank/DDBJ whole genome shotgun (WGS) entry which is preliminary data.</text>
</comment>
<keyword evidence="4" id="KW-1185">Reference proteome</keyword>
<feature type="region of interest" description="Disordered" evidence="2">
    <location>
        <begin position="1"/>
        <end position="28"/>
    </location>
</feature>
<feature type="coiled-coil region" evidence="1">
    <location>
        <begin position="283"/>
        <end position="338"/>
    </location>
</feature>
<organism evidence="3 4">
    <name type="scientific">Blepharisma stoltei</name>
    <dbReference type="NCBI Taxonomy" id="1481888"/>
    <lineage>
        <taxon>Eukaryota</taxon>
        <taxon>Sar</taxon>
        <taxon>Alveolata</taxon>
        <taxon>Ciliophora</taxon>
        <taxon>Postciliodesmatophora</taxon>
        <taxon>Heterotrichea</taxon>
        <taxon>Heterotrichida</taxon>
        <taxon>Blepharismidae</taxon>
        <taxon>Blepharisma</taxon>
    </lineage>
</organism>
<evidence type="ECO:0000256" key="1">
    <source>
        <dbReference type="SAM" id="Coils"/>
    </source>
</evidence>
<protein>
    <submittedName>
        <fullName evidence="3">Uncharacterized protein</fullName>
    </submittedName>
</protein>
<dbReference type="AlphaFoldDB" id="A0AAU9ID28"/>
<evidence type="ECO:0000256" key="2">
    <source>
        <dbReference type="SAM" id="MobiDB-lite"/>
    </source>
</evidence>
<dbReference type="Proteomes" id="UP001162131">
    <property type="component" value="Unassembled WGS sequence"/>
</dbReference>
<dbReference type="EMBL" id="CAJZBQ010000004">
    <property type="protein sequence ID" value="CAG9311261.1"/>
    <property type="molecule type" value="Genomic_DNA"/>
</dbReference>
<name>A0AAU9ID28_9CILI</name>
<proteinExistence type="predicted"/>
<feature type="region of interest" description="Disordered" evidence="2">
    <location>
        <begin position="403"/>
        <end position="426"/>
    </location>
</feature>
<evidence type="ECO:0000313" key="4">
    <source>
        <dbReference type="Proteomes" id="UP001162131"/>
    </source>
</evidence>
<feature type="compositionally biased region" description="Basic residues" evidence="2">
    <location>
        <begin position="8"/>
        <end position="17"/>
    </location>
</feature>
<evidence type="ECO:0000313" key="3">
    <source>
        <dbReference type="EMBL" id="CAG9311261.1"/>
    </source>
</evidence>
<keyword evidence="1" id="KW-0175">Coiled coil</keyword>